<sequence>MATANLLEMYKAFTGGDTMMDGRQFAKLCRDCNIVDKKGLSVNDTDIVFAKVRSRGERKINFGQFLEAIGEVWRNGGPRSVDSGRPSQQAIGKTSTAGVTKRATGSTSTPAGKVSGPRRLAGASVPPLQGRGPERFFYDTSTYTGVHKAGGPETIDNHDKGLVEVGSP</sequence>
<keyword evidence="4" id="KW-1185">Reference proteome</keyword>
<dbReference type="OMA" id="NAFYIYT"/>
<gene>
    <name evidence="3" type="ORF">Pmar_PMAR020278</name>
</gene>
<dbReference type="GeneID" id="9051835"/>
<dbReference type="GO" id="GO:0005874">
    <property type="term" value="C:microtubule"/>
    <property type="evidence" value="ECO:0007669"/>
    <property type="project" value="TreeGrafter"/>
</dbReference>
<dbReference type="SUPFAM" id="SSF47473">
    <property type="entry name" value="EF-hand"/>
    <property type="match status" value="1"/>
</dbReference>
<dbReference type="PANTHER" id="PTHR12932:SF9">
    <property type="entry name" value="TUBULIN POLYMERIZATION-PROMOTING PROTEIN HOMOLOG"/>
    <property type="match status" value="1"/>
</dbReference>
<dbReference type="Pfam" id="PF05517">
    <property type="entry name" value="p25-alpha"/>
    <property type="match status" value="1"/>
</dbReference>
<dbReference type="EMBL" id="GG685423">
    <property type="protein sequence ID" value="EEQ99821.1"/>
    <property type="molecule type" value="Genomic_DNA"/>
</dbReference>
<comment type="similarity">
    <text evidence="1">Belongs to the TPPP family.</text>
</comment>
<accession>C5LU23</accession>
<dbReference type="OrthoDB" id="548799at2759"/>
<proteinExistence type="inferred from homology"/>
<dbReference type="GO" id="GO:0015631">
    <property type="term" value="F:tubulin binding"/>
    <property type="evidence" value="ECO:0007669"/>
    <property type="project" value="InterPro"/>
</dbReference>
<evidence type="ECO:0000256" key="1">
    <source>
        <dbReference type="ARBA" id="ARBA00010994"/>
    </source>
</evidence>
<dbReference type="InParanoid" id="C5LU23"/>
<dbReference type="GO" id="GO:0032273">
    <property type="term" value="P:positive regulation of protein polymerization"/>
    <property type="evidence" value="ECO:0007669"/>
    <property type="project" value="TreeGrafter"/>
</dbReference>
<name>C5LU23_PERM5</name>
<dbReference type="PANTHER" id="PTHR12932">
    <property type="entry name" value="P25 ALPHA-RELATED"/>
    <property type="match status" value="1"/>
</dbReference>
<dbReference type="GO" id="GO:0046785">
    <property type="term" value="P:microtubule polymerization"/>
    <property type="evidence" value="ECO:0007669"/>
    <property type="project" value="InterPro"/>
</dbReference>
<feature type="compositionally biased region" description="Polar residues" evidence="2">
    <location>
        <begin position="85"/>
        <end position="110"/>
    </location>
</feature>
<evidence type="ECO:0000313" key="3">
    <source>
        <dbReference type="EMBL" id="EEQ99821.1"/>
    </source>
</evidence>
<reference evidence="3 4" key="1">
    <citation type="submission" date="2008-07" db="EMBL/GenBank/DDBJ databases">
        <authorList>
            <person name="El-Sayed N."/>
            <person name="Caler E."/>
            <person name="Inman J."/>
            <person name="Amedeo P."/>
            <person name="Hass B."/>
            <person name="Wortman J."/>
        </authorList>
    </citation>
    <scope>NUCLEOTIDE SEQUENCE [LARGE SCALE GENOMIC DNA]</scope>
    <source>
        <strain evidence="4">ATCC 50983 / TXsc</strain>
    </source>
</reference>
<protein>
    <submittedName>
        <fullName evidence="3">Tubulin polymerization-promoting protein, putative</fullName>
    </submittedName>
</protein>
<dbReference type="InterPro" id="IPR008907">
    <property type="entry name" value="TPP/p25"/>
</dbReference>
<dbReference type="RefSeq" id="XP_002767104.1">
    <property type="nucleotide sequence ID" value="XM_002767058.1"/>
</dbReference>
<dbReference type="GO" id="GO:0001578">
    <property type="term" value="P:microtubule bundle formation"/>
    <property type="evidence" value="ECO:0007669"/>
    <property type="project" value="TreeGrafter"/>
</dbReference>
<dbReference type="InterPro" id="IPR011992">
    <property type="entry name" value="EF-hand-dom_pair"/>
</dbReference>
<feature type="region of interest" description="Disordered" evidence="2">
    <location>
        <begin position="75"/>
        <end position="168"/>
    </location>
</feature>
<organism evidence="4">
    <name type="scientific">Perkinsus marinus (strain ATCC 50983 / TXsc)</name>
    <dbReference type="NCBI Taxonomy" id="423536"/>
    <lineage>
        <taxon>Eukaryota</taxon>
        <taxon>Sar</taxon>
        <taxon>Alveolata</taxon>
        <taxon>Perkinsozoa</taxon>
        <taxon>Perkinsea</taxon>
        <taxon>Perkinsida</taxon>
        <taxon>Perkinsidae</taxon>
        <taxon>Perkinsus</taxon>
    </lineage>
</organism>
<dbReference type="Gene3D" id="1.10.238.10">
    <property type="entry name" value="EF-hand"/>
    <property type="match status" value="1"/>
</dbReference>
<dbReference type="Proteomes" id="UP000007800">
    <property type="component" value="Unassembled WGS sequence"/>
</dbReference>
<evidence type="ECO:0000313" key="4">
    <source>
        <dbReference type="Proteomes" id="UP000007800"/>
    </source>
</evidence>
<evidence type="ECO:0000256" key="2">
    <source>
        <dbReference type="SAM" id="MobiDB-lite"/>
    </source>
</evidence>
<dbReference type="AlphaFoldDB" id="C5LU23"/>